<accession>X1J6B8</accession>
<dbReference type="EMBL" id="BARU01041644">
    <property type="protein sequence ID" value="GAH77060.1"/>
    <property type="molecule type" value="Genomic_DNA"/>
</dbReference>
<name>X1J6B8_9ZZZZ</name>
<gene>
    <name evidence="1" type="ORF">S03H2_64156</name>
</gene>
<proteinExistence type="predicted"/>
<evidence type="ECO:0000313" key="1">
    <source>
        <dbReference type="EMBL" id="GAH77060.1"/>
    </source>
</evidence>
<organism evidence="1">
    <name type="scientific">marine sediment metagenome</name>
    <dbReference type="NCBI Taxonomy" id="412755"/>
    <lineage>
        <taxon>unclassified sequences</taxon>
        <taxon>metagenomes</taxon>
        <taxon>ecological metagenomes</taxon>
    </lineage>
</organism>
<reference evidence="1" key="1">
    <citation type="journal article" date="2014" name="Front. Microbiol.">
        <title>High frequency of phylogenetically diverse reductive dehalogenase-homologous genes in deep subseafloor sedimentary metagenomes.</title>
        <authorList>
            <person name="Kawai M."/>
            <person name="Futagami T."/>
            <person name="Toyoda A."/>
            <person name="Takaki Y."/>
            <person name="Nishi S."/>
            <person name="Hori S."/>
            <person name="Arai W."/>
            <person name="Tsubouchi T."/>
            <person name="Morono Y."/>
            <person name="Uchiyama I."/>
            <person name="Ito T."/>
            <person name="Fujiyama A."/>
            <person name="Inagaki F."/>
            <person name="Takami H."/>
        </authorList>
    </citation>
    <scope>NUCLEOTIDE SEQUENCE</scope>
    <source>
        <strain evidence="1">Expedition CK06-06</strain>
    </source>
</reference>
<protein>
    <submittedName>
        <fullName evidence="1">Uncharacterized protein</fullName>
    </submittedName>
</protein>
<sequence>METNSRALLSSVISRTQARIFRNRANKAAYDLAREIPDNGIFKLAKVTGTTKDGKPIYQEAPAGHTKIKAMIDGKTKEMIMPDEYAKEWLTRDPLINEQMANIIGWISGSRFLKPMATGLNPGFALTNFPRDIGHVWIVTSEYSSFFPKFLAQMGKDLEATKGDAFLRKGSFVDYVDEGGMMTFLTHPG</sequence>
<comment type="caution">
    <text evidence="1">The sequence shown here is derived from an EMBL/GenBank/DDBJ whole genome shotgun (WGS) entry which is preliminary data.</text>
</comment>
<dbReference type="AlphaFoldDB" id="X1J6B8"/>